<evidence type="ECO:0000313" key="2">
    <source>
        <dbReference type="Proteomes" id="UP000024635"/>
    </source>
</evidence>
<comment type="caution">
    <text evidence="1">The sequence shown here is derived from an EMBL/GenBank/DDBJ whole genome shotgun (WGS) entry which is preliminary data.</text>
</comment>
<proteinExistence type="predicted"/>
<sequence>MKYACRTSVLKKRRYLYGEIVGCRILFWIETHFDYFCLCSSFSTCEQIEQYLGCVYWLSLDIKAEISTNIYYYLRASWLISSTTIYAVVKKIIPKTTKIARAAVAVVYTNRCES</sequence>
<keyword evidence="2" id="KW-1185">Reference proteome</keyword>
<name>A0A016VL62_9BILA</name>
<evidence type="ECO:0000313" key="1">
    <source>
        <dbReference type="EMBL" id="EYC28150.1"/>
    </source>
</evidence>
<dbReference type="Proteomes" id="UP000024635">
    <property type="component" value="Unassembled WGS sequence"/>
</dbReference>
<accession>A0A016VL62</accession>
<gene>
    <name evidence="1" type="primary">Acey_s0008.g36</name>
    <name evidence="1" type="ORF">Y032_0008g36</name>
</gene>
<reference evidence="2" key="1">
    <citation type="journal article" date="2015" name="Nat. Genet.">
        <title>The genome and transcriptome of the zoonotic hookworm Ancylostoma ceylanicum identify infection-specific gene families.</title>
        <authorList>
            <person name="Schwarz E.M."/>
            <person name="Hu Y."/>
            <person name="Antoshechkin I."/>
            <person name="Miller M.M."/>
            <person name="Sternberg P.W."/>
            <person name="Aroian R.V."/>
        </authorList>
    </citation>
    <scope>NUCLEOTIDE SEQUENCE</scope>
    <source>
        <strain evidence="2">HY135</strain>
    </source>
</reference>
<organism evidence="1 2">
    <name type="scientific">Ancylostoma ceylanicum</name>
    <dbReference type="NCBI Taxonomy" id="53326"/>
    <lineage>
        <taxon>Eukaryota</taxon>
        <taxon>Metazoa</taxon>
        <taxon>Ecdysozoa</taxon>
        <taxon>Nematoda</taxon>
        <taxon>Chromadorea</taxon>
        <taxon>Rhabditida</taxon>
        <taxon>Rhabditina</taxon>
        <taxon>Rhabditomorpha</taxon>
        <taxon>Strongyloidea</taxon>
        <taxon>Ancylostomatidae</taxon>
        <taxon>Ancylostomatinae</taxon>
        <taxon>Ancylostoma</taxon>
    </lineage>
</organism>
<dbReference type="AlphaFoldDB" id="A0A016VL62"/>
<protein>
    <submittedName>
        <fullName evidence="1">Uncharacterized protein</fullName>
    </submittedName>
</protein>
<dbReference type="EMBL" id="JARK01001344">
    <property type="protein sequence ID" value="EYC28150.1"/>
    <property type="molecule type" value="Genomic_DNA"/>
</dbReference>